<dbReference type="EMBL" id="LR134384">
    <property type="protein sequence ID" value="VEH16361.1"/>
    <property type="molecule type" value="Genomic_DNA"/>
</dbReference>
<reference evidence="1 2" key="1">
    <citation type="submission" date="2018-12" db="EMBL/GenBank/DDBJ databases">
        <authorList>
            <consortium name="Pathogen Informatics"/>
        </authorList>
    </citation>
    <scope>NUCLEOTIDE SEQUENCE [LARGE SCALE GENOMIC DNA]</scope>
    <source>
        <strain evidence="1 2">NCTC13071</strain>
    </source>
</reference>
<gene>
    <name evidence="1" type="ORF">NCTC13071_02386</name>
</gene>
<name>A0A3S4UN74_9BACT</name>
<dbReference type="Proteomes" id="UP000274578">
    <property type="component" value="Chromosome 1"/>
</dbReference>
<accession>A0A3S4UN74</accession>
<organism evidence="1 2">
    <name type="scientific">Segatella oris</name>
    <dbReference type="NCBI Taxonomy" id="28135"/>
    <lineage>
        <taxon>Bacteria</taxon>
        <taxon>Pseudomonadati</taxon>
        <taxon>Bacteroidota</taxon>
        <taxon>Bacteroidia</taxon>
        <taxon>Bacteroidales</taxon>
        <taxon>Prevotellaceae</taxon>
        <taxon>Segatella</taxon>
    </lineage>
</organism>
<dbReference type="KEGG" id="poc:NCTC13071_02386"/>
<evidence type="ECO:0000313" key="2">
    <source>
        <dbReference type="Proteomes" id="UP000274578"/>
    </source>
</evidence>
<proteinExistence type="predicted"/>
<sequence>MQTFWQKTFHSFLPLEDKHEKNNHYLLIIIMLFRRSNNIKTNINPNKMS</sequence>
<protein>
    <submittedName>
        <fullName evidence="1">Uncharacterized protein</fullName>
    </submittedName>
</protein>
<evidence type="ECO:0000313" key="1">
    <source>
        <dbReference type="EMBL" id="VEH16361.1"/>
    </source>
</evidence>
<dbReference type="AlphaFoldDB" id="A0A3S4UN74"/>